<feature type="compositionally biased region" description="Polar residues" evidence="1">
    <location>
        <begin position="367"/>
        <end position="379"/>
    </location>
</feature>
<comment type="caution">
    <text evidence="2">The sequence shown here is derived from an EMBL/GenBank/DDBJ whole genome shotgun (WGS) entry which is preliminary data.</text>
</comment>
<dbReference type="Proteomes" id="UP000774326">
    <property type="component" value="Unassembled WGS sequence"/>
</dbReference>
<evidence type="ECO:0000313" key="2">
    <source>
        <dbReference type="EMBL" id="KAH3683604.1"/>
    </source>
</evidence>
<sequence>MEPVILQSLSNIDGFDTFALVLSQVDDELVAGELDPVVVDEGDLEVFFQSGHHVVGVQDGDRGGERRGQPDLGVHVGTVKVHLPAVGMDQVDDFTDRWFEQTVSGWVCDHDGGQLVLVLLNLCVKVVEVQRTVGETLNRDHLEVGHGSGGRVGTVGRHWDQTDVSLSLTLGFKDGIGSSDLSWEFWEVLDLRNRDGFGGEQFCQVNQILFGDGFIKGQRHSVRVNFVQIGLVLFNSSLQQLISSGTVQFDSQGVKPLRGFKLMSGVVLNLLSQDRGVPVDSFSDLLQSIWAVVHNVVSSDVGQESLGGTDVGRGLVSLDVLFSGLQSQSEGPVAQSVLGDTDNSPRDLSVELLDDSEETCVWTTEAQRNTESLRGTKNDVSAELGRWG</sequence>
<dbReference type="AlphaFoldDB" id="A0A9P8Q666"/>
<keyword evidence="3" id="KW-1185">Reference proteome</keyword>
<accession>A0A9P8Q666</accession>
<gene>
    <name evidence="2" type="ORF">WICPIJ_005451</name>
</gene>
<proteinExistence type="predicted"/>
<reference evidence="2" key="2">
    <citation type="submission" date="2021-01" db="EMBL/GenBank/DDBJ databases">
        <authorList>
            <person name="Schikora-Tamarit M.A."/>
        </authorList>
    </citation>
    <scope>NUCLEOTIDE SEQUENCE</scope>
    <source>
        <strain evidence="2">CBS2887</strain>
    </source>
</reference>
<evidence type="ECO:0000313" key="3">
    <source>
        <dbReference type="Proteomes" id="UP000774326"/>
    </source>
</evidence>
<name>A0A9P8Q666_WICPI</name>
<protein>
    <submittedName>
        <fullName evidence="2">Uncharacterized protein</fullName>
    </submittedName>
</protein>
<evidence type="ECO:0000256" key="1">
    <source>
        <dbReference type="SAM" id="MobiDB-lite"/>
    </source>
</evidence>
<feature type="region of interest" description="Disordered" evidence="1">
    <location>
        <begin position="367"/>
        <end position="388"/>
    </location>
</feature>
<reference evidence="2" key="1">
    <citation type="journal article" date="2021" name="Open Biol.">
        <title>Shared evolutionary footprints suggest mitochondrial oxidative damage underlies multiple complex I losses in fungi.</title>
        <authorList>
            <person name="Schikora-Tamarit M.A."/>
            <person name="Marcet-Houben M."/>
            <person name="Nosek J."/>
            <person name="Gabaldon T."/>
        </authorList>
    </citation>
    <scope>NUCLEOTIDE SEQUENCE</scope>
    <source>
        <strain evidence="2">CBS2887</strain>
    </source>
</reference>
<organism evidence="2 3">
    <name type="scientific">Wickerhamomyces pijperi</name>
    <name type="common">Yeast</name>
    <name type="synonym">Pichia pijperi</name>
    <dbReference type="NCBI Taxonomy" id="599730"/>
    <lineage>
        <taxon>Eukaryota</taxon>
        <taxon>Fungi</taxon>
        <taxon>Dikarya</taxon>
        <taxon>Ascomycota</taxon>
        <taxon>Saccharomycotina</taxon>
        <taxon>Saccharomycetes</taxon>
        <taxon>Phaffomycetales</taxon>
        <taxon>Wickerhamomycetaceae</taxon>
        <taxon>Wickerhamomyces</taxon>
    </lineage>
</organism>
<dbReference type="EMBL" id="JAEUBG010003037">
    <property type="protein sequence ID" value="KAH3683604.1"/>
    <property type="molecule type" value="Genomic_DNA"/>
</dbReference>
<dbReference type="OrthoDB" id="5152478at2759"/>